<dbReference type="InterPro" id="IPR003675">
    <property type="entry name" value="Rce1/LyrA-like_dom"/>
</dbReference>
<dbReference type="EC" id="3.4.-.-" evidence="3"/>
<feature type="transmembrane region" description="Helical" evidence="1">
    <location>
        <begin position="134"/>
        <end position="152"/>
    </location>
</feature>
<dbReference type="InterPro" id="IPR052710">
    <property type="entry name" value="CAAX_protease"/>
</dbReference>
<evidence type="ECO:0000313" key="3">
    <source>
        <dbReference type="EMBL" id="MFC4076490.1"/>
    </source>
</evidence>
<dbReference type="Proteomes" id="UP001595843">
    <property type="component" value="Unassembled WGS sequence"/>
</dbReference>
<evidence type="ECO:0000256" key="1">
    <source>
        <dbReference type="SAM" id="Phobius"/>
    </source>
</evidence>
<feature type="transmembrane region" description="Helical" evidence="1">
    <location>
        <begin position="54"/>
        <end position="72"/>
    </location>
</feature>
<comment type="caution">
    <text evidence="3">The sequence shown here is derived from an EMBL/GenBank/DDBJ whole genome shotgun (WGS) entry which is preliminary data.</text>
</comment>
<keyword evidence="1" id="KW-0812">Transmembrane</keyword>
<gene>
    <name evidence="3" type="ORF">ACFOUO_06660</name>
</gene>
<feature type="domain" description="CAAX prenyl protease 2/Lysostaphin resistance protein A-like" evidence="2">
    <location>
        <begin position="138"/>
        <end position="226"/>
    </location>
</feature>
<feature type="transmembrane region" description="Helical" evidence="1">
    <location>
        <begin position="213"/>
        <end position="233"/>
    </location>
</feature>
<feature type="transmembrane region" description="Helical" evidence="1">
    <location>
        <begin position="21"/>
        <end position="42"/>
    </location>
</feature>
<reference evidence="4" key="1">
    <citation type="journal article" date="2019" name="Int. J. Syst. Evol. Microbiol.">
        <title>The Global Catalogue of Microorganisms (GCM) 10K type strain sequencing project: providing services to taxonomists for standard genome sequencing and annotation.</title>
        <authorList>
            <consortium name="The Broad Institute Genomics Platform"/>
            <consortium name="The Broad Institute Genome Sequencing Center for Infectious Disease"/>
            <person name="Wu L."/>
            <person name="Ma J."/>
        </authorList>
    </citation>
    <scope>NUCLEOTIDE SEQUENCE [LARGE SCALE GENOMIC DNA]</scope>
    <source>
        <strain evidence="4">IBRC-M 10813</strain>
    </source>
</reference>
<dbReference type="PANTHER" id="PTHR36435">
    <property type="entry name" value="SLR1288 PROTEIN"/>
    <property type="match status" value="1"/>
</dbReference>
<feature type="transmembrane region" description="Helical" evidence="1">
    <location>
        <begin position="159"/>
        <end position="181"/>
    </location>
</feature>
<organism evidence="3 4">
    <name type="scientific">Salinithrix halophila</name>
    <dbReference type="NCBI Taxonomy" id="1485204"/>
    <lineage>
        <taxon>Bacteria</taxon>
        <taxon>Bacillati</taxon>
        <taxon>Bacillota</taxon>
        <taxon>Bacilli</taxon>
        <taxon>Bacillales</taxon>
        <taxon>Thermoactinomycetaceae</taxon>
        <taxon>Salinithrix</taxon>
    </lineage>
</organism>
<dbReference type="EMBL" id="JBHSAP010000009">
    <property type="protein sequence ID" value="MFC4076490.1"/>
    <property type="molecule type" value="Genomic_DNA"/>
</dbReference>
<protein>
    <submittedName>
        <fullName evidence="3">CPBP family intramembrane glutamic endopeptidase</fullName>
        <ecNumber evidence="3">3.4.-.-</ecNumber>
    </submittedName>
</protein>
<dbReference type="GO" id="GO:0016787">
    <property type="term" value="F:hydrolase activity"/>
    <property type="evidence" value="ECO:0007669"/>
    <property type="project" value="UniProtKB-KW"/>
</dbReference>
<keyword evidence="1" id="KW-0472">Membrane</keyword>
<name>A0ABV8JDE1_9BACL</name>
<evidence type="ECO:0000313" key="4">
    <source>
        <dbReference type="Proteomes" id="UP001595843"/>
    </source>
</evidence>
<feature type="transmembrane region" description="Helical" evidence="1">
    <location>
        <begin position="92"/>
        <end position="114"/>
    </location>
</feature>
<keyword evidence="3" id="KW-0378">Hydrolase</keyword>
<evidence type="ECO:0000259" key="2">
    <source>
        <dbReference type="Pfam" id="PF02517"/>
    </source>
</evidence>
<keyword evidence="1" id="KW-1133">Transmembrane helix</keyword>
<dbReference type="PANTHER" id="PTHR36435:SF1">
    <property type="entry name" value="CAAX AMINO TERMINAL PROTEASE FAMILY PROTEIN"/>
    <property type="match status" value="1"/>
</dbReference>
<accession>A0ABV8JDE1</accession>
<keyword evidence="4" id="KW-1185">Reference proteome</keyword>
<dbReference type="Pfam" id="PF02517">
    <property type="entry name" value="Rce1-like"/>
    <property type="match status" value="1"/>
</dbReference>
<dbReference type="RefSeq" id="WP_380703483.1">
    <property type="nucleotide sequence ID" value="NZ_JBHSAP010000009.1"/>
</dbReference>
<sequence>MNTDRVVGPNRVPWSWKPITAVLVLTFFIVTPVIEIGLFHYLRNLTKNDLYAGTGTGAVMAVVFTLAVYVLCIRPYGLSWKAVGFRRFHRSVWKWIFLGSIFLVAVAALIMTAVEVLGFSYDNARADSIQNNRSIIGIFVALISAAVISPLYEEIVYRGVFYAFFRTRFGILMGLSINAAIFSLAHIPLYHLLPLTFIGGVVFGWLYERSGSIVPPMLAHGLSNLIFVVLSALPR</sequence>
<proteinExistence type="predicted"/>